<dbReference type="SUPFAM" id="SSF53474">
    <property type="entry name" value="alpha/beta-Hydrolases"/>
    <property type="match status" value="1"/>
</dbReference>
<dbReference type="Pfam" id="PF10503">
    <property type="entry name" value="Esterase_PHB"/>
    <property type="match status" value="1"/>
</dbReference>
<keyword evidence="10" id="KW-1185">Reference proteome</keyword>
<name>A0ABP8D8Y0_9ACTN</name>
<keyword evidence="6" id="KW-0119">Carbohydrate metabolism</keyword>
<dbReference type="InterPro" id="IPR043595">
    <property type="entry name" value="FaeB/C/D"/>
</dbReference>
<keyword evidence="3" id="KW-0858">Xylan degradation</keyword>
<feature type="region of interest" description="Disordered" evidence="8">
    <location>
        <begin position="48"/>
        <end position="88"/>
    </location>
</feature>
<evidence type="ECO:0000256" key="2">
    <source>
        <dbReference type="ARBA" id="ARBA00022525"/>
    </source>
</evidence>
<comment type="caution">
    <text evidence="9">The sequence shown here is derived from an EMBL/GenBank/DDBJ whole genome shotgun (WGS) entry which is preliminary data.</text>
</comment>
<dbReference type="PROSITE" id="PS51257">
    <property type="entry name" value="PROKAR_LIPOPROTEIN"/>
    <property type="match status" value="1"/>
</dbReference>
<comment type="subcellular location">
    <subcellularLocation>
        <location evidence="1">Secreted</location>
    </subcellularLocation>
</comment>
<keyword evidence="2" id="KW-0964">Secreted</keyword>
<proteinExistence type="predicted"/>
<evidence type="ECO:0000256" key="8">
    <source>
        <dbReference type="SAM" id="MobiDB-lite"/>
    </source>
</evidence>
<evidence type="ECO:0008006" key="11">
    <source>
        <dbReference type="Google" id="ProtNLM"/>
    </source>
</evidence>
<keyword evidence="4" id="KW-0732">Signal</keyword>
<dbReference type="Proteomes" id="UP001500620">
    <property type="component" value="Unassembled WGS sequence"/>
</dbReference>
<feature type="compositionally biased region" description="Gly residues" evidence="8">
    <location>
        <begin position="70"/>
        <end position="85"/>
    </location>
</feature>
<dbReference type="PANTHER" id="PTHR38050:SF2">
    <property type="entry name" value="FERULOYL ESTERASE C-RELATED"/>
    <property type="match status" value="1"/>
</dbReference>
<evidence type="ECO:0000256" key="5">
    <source>
        <dbReference type="ARBA" id="ARBA00022801"/>
    </source>
</evidence>
<gene>
    <name evidence="9" type="ORF">GCM10022255_036490</name>
</gene>
<organism evidence="9 10">
    <name type="scientific">Dactylosporangium darangshiense</name>
    <dbReference type="NCBI Taxonomy" id="579108"/>
    <lineage>
        <taxon>Bacteria</taxon>
        <taxon>Bacillati</taxon>
        <taxon>Actinomycetota</taxon>
        <taxon>Actinomycetes</taxon>
        <taxon>Micromonosporales</taxon>
        <taxon>Micromonosporaceae</taxon>
        <taxon>Dactylosporangium</taxon>
    </lineage>
</organism>
<evidence type="ECO:0000313" key="9">
    <source>
        <dbReference type="EMBL" id="GAA4249990.1"/>
    </source>
</evidence>
<accession>A0ABP8D8Y0</accession>
<dbReference type="PANTHER" id="PTHR38050">
    <property type="match status" value="1"/>
</dbReference>
<reference evidence="10" key="1">
    <citation type="journal article" date="2019" name="Int. J. Syst. Evol. Microbiol.">
        <title>The Global Catalogue of Microorganisms (GCM) 10K type strain sequencing project: providing services to taxonomists for standard genome sequencing and annotation.</title>
        <authorList>
            <consortium name="The Broad Institute Genomics Platform"/>
            <consortium name="The Broad Institute Genome Sequencing Center for Infectious Disease"/>
            <person name="Wu L."/>
            <person name="Ma J."/>
        </authorList>
    </citation>
    <scope>NUCLEOTIDE SEQUENCE [LARGE SCALE GENOMIC DNA]</scope>
    <source>
        <strain evidence="10">JCM 17441</strain>
    </source>
</reference>
<sequence>MRIYGLLAPLLVFSVVSGCAREHQRERTSKPERTIVIDGRERTFRWHLPPTTAAAPHGPDASGVGDLSGKPGGANGVPGANGSGGAASASGAAGAASAAGVGGAASAAGVGGAASAGAAGGGASAGAAGGRAGSDPRPLVMMLHGGFGTGEQAEGYYGWDALADAEGFAVVYPDGLDRAWNVGGSCCGVPGRAGVDDVAFLRAVVEQMDDIVPGGVDPSRVYATGISNGGLMAYRLACDTDLFAAIGPDSATLLGACPKPAPVSVLHIHGAADTRIRMDGAEGDGVARIDGPPVAEVVASWRAVDGCEEPSAVVAGVVTTSVARCPAGRAVELVTIDGAGHQWPGSASKPLVQKVLGTDEPSTALDATAVFWAFFAAHPRR</sequence>
<evidence type="ECO:0000256" key="1">
    <source>
        <dbReference type="ARBA" id="ARBA00004613"/>
    </source>
</evidence>
<dbReference type="InterPro" id="IPR010126">
    <property type="entry name" value="Esterase_phb"/>
</dbReference>
<dbReference type="EMBL" id="BAABAT010000008">
    <property type="protein sequence ID" value="GAA4249990.1"/>
    <property type="molecule type" value="Genomic_DNA"/>
</dbReference>
<evidence type="ECO:0000256" key="7">
    <source>
        <dbReference type="ARBA" id="ARBA00023326"/>
    </source>
</evidence>
<dbReference type="RefSeq" id="WP_345128139.1">
    <property type="nucleotide sequence ID" value="NZ_BAABAT010000008.1"/>
</dbReference>
<evidence type="ECO:0000256" key="6">
    <source>
        <dbReference type="ARBA" id="ARBA00023277"/>
    </source>
</evidence>
<evidence type="ECO:0000256" key="3">
    <source>
        <dbReference type="ARBA" id="ARBA00022651"/>
    </source>
</evidence>
<evidence type="ECO:0000256" key="4">
    <source>
        <dbReference type="ARBA" id="ARBA00022729"/>
    </source>
</evidence>
<evidence type="ECO:0000313" key="10">
    <source>
        <dbReference type="Proteomes" id="UP001500620"/>
    </source>
</evidence>
<keyword evidence="5" id="KW-0378">Hydrolase</keyword>
<dbReference type="InterPro" id="IPR029058">
    <property type="entry name" value="AB_hydrolase_fold"/>
</dbReference>
<dbReference type="Gene3D" id="3.40.50.1820">
    <property type="entry name" value="alpha/beta hydrolase"/>
    <property type="match status" value="1"/>
</dbReference>
<protein>
    <recommendedName>
        <fullName evidence="11">Polyhydroxybutyrate depolymerase</fullName>
    </recommendedName>
</protein>
<keyword evidence="7" id="KW-0624">Polysaccharide degradation</keyword>